<dbReference type="EMBL" id="JAADYS010000169">
    <property type="protein sequence ID" value="KAF4471770.1"/>
    <property type="molecule type" value="Genomic_DNA"/>
</dbReference>
<dbReference type="OrthoDB" id="5078127at2759"/>
<accession>A0A8H4PDP5</accession>
<name>A0A8H4PDP5_9HYPO</name>
<keyword evidence="2" id="KW-1185">Reference proteome</keyword>
<dbReference type="AlphaFoldDB" id="A0A8H4PDP5"/>
<protein>
    <submittedName>
        <fullName evidence="1">Uncharacterized protein</fullName>
    </submittedName>
</protein>
<sequence>MDHPWKGAIKDIADWIMDEAIEPNLKFGHIAGPPASGKSAKVPLMISEVLLQHESNIKVIHVVPAFKKATAIAQRDQADPDFGAEFALALVTYTTFSTSVFAHPNGLTRLMTLSWEGLHEASHVLFSLWREPRHFILPEVDRGQSNTISIAADEDPVAFTVARVDQETGGKHAVLSFHRPHPEIEGWEVQECRRGCSPIGEIRPPLVDKYMLYIEDLSTAPNRLSGFDSVHIVTNENLLGEEFGDTVKQVTRSTLPTSMSQRQQQIGLAHRTDSLPANVFVYTKPGFLECPLPPRPMAILNGQAGGFLAALTDLPQWPRSILTLPMVLKRQFSADRVMNGVTGRMVDQELVEFNDSALGVDIKLPELARRAFHDILPLVRWDARVAFFLAQPSTTRFISLAKAWTSAMLTHGVHAFKVDLEELNDSTYAVMCSVAKEGIFGLFSNYGQAFKALGLIKNAKQMIGAAKMISYADGSFTVDADVGQEVETKCADLLDALTTTLGSIPPGHHVGTMTSDVFDEICCHLAKAFQFQVAIVEFPEGQLPKMKDLASQQPLDYTLEVHSSVTWDMVRYLDSGWVAGIYTKLDRSEDGTLTILDWNWIPRRVWSRLRAEFDQRYHDGSQNDP</sequence>
<evidence type="ECO:0000313" key="1">
    <source>
        <dbReference type="EMBL" id="KAF4471770.1"/>
    </source>
</evidence>
<comment type="caution">
    <text evidence="1">The sequence shown here is derived from an EMBL/GenBank/DDBJ whole genome shotgun (WGS) entry which is preliminary data.</text>
</comment>
<proteinExistence type="predicted"/>
<reference evidence="1 2" key="1">
    <citation type="submission" date="2020-01" db="EMBL/GenBank/DDBJ databases">
        <title>Identification and distribution of gene clusters putatively required for synthesis of sphingolipid metabolism inhibitors in phylogenetically diverse species of the filamentous fungus Fusarium.</title>
        <authorList>
            <person name="Kim H.-S."/>
            <person name="Busman M."/>
            <person name="Brown D.W."/>
            <person name="Divon H."/>
            <person name="Uhlig S."/>
            <person name="Proctor R.H."/>
        </authorList>
    </citation>
    <scope>NUCLEOTIDE SEQUENCE [LARGE SCALE GENOMIC DNA]</scope>
    <source>
        <strain evidence="1 2">NRRL 20459</strain>
    </source>
</reference>
<dbReference type="Proteomes" id="UP000554235">
    <property type="component" value="Unassembled WGS sequence"/>
</dbReference>
<evidence type="ECO:0000313" key="2">
    <source>
        <dbReference type="Proteomes" id="UP000554235"/>
    </source>
</evidence>
<organism evidence="1 2">
    <name type="scientific">Fusarium albosuccineum</name>
    <dbReference type="NCBI Taxonomy" id="1237068"/>
    <lineage>
        <taxon>Eukaryota</taxon>
        <taxon>Fungi</taxon>
        <taxon>Dikarya</taxon>
        <taxon>Ascomycota</taxon>
        <taxon>Pezizomycotina</taxon>
        <taxon>Sordariomycetes</taxon>
        <taxon>Hypocreomycetidae</taxon>
        <taxon>Hypocreales</taxon>
        <taxon>Nectriaceae</taxon>
        <taxon>Fusarium</taxon>
        <taxon>Fusarium decemcellulare species complex</taxon>
    </lineage>
</organism>
<gene>
    <name evidence="1" type="ORF">FALBO_1330</name>
</gene>